<dbReference type="InterPro" id="IPR014757">
    <property type="entry name" value="Tscrpt_reg_IclR_C"/>
</dbReference>
<dbReference type="Proteomes" id="UP001551675">
    <property type="component" value="Unassembled WGS sequence"/>
</dbReference>
<evidence type="ECO:0000256" key="3">
    <source>
        <dbReference type="ARBA" id="ARBA00023163"/>
    </source>
</evidence>
<dbReference type="InterPro" id="IPR029016">
    <property type="entry name" value="GAF-like_dom_sf"/>
</dbReference>
<dbReference type="Pfam" id="PF09339">
    <property type="entry name" value="HTH_IclR"/>
    <property type="match status" value="1"/>
</dbReference>
<accession>A0ABV3GLM1</accession>
<evidence type="ECO:0000256" key="1">
    <source>
        <dbReference type="ARBA" id="ARBA00023015"/>
    </source>
</evidence>
<protein>
    <submittedName>
        <fullName evidence="6">IclR family transcriptional regulator</fullName>
    </submittedName>
</protein>
<dbReference type="EMBL" id="JBFALK010000017">
    <property type="protein sequence ID" value="MEV0972535.1"/>
    <property type="molecule type" value="Genomic_DNA"/>
</dbReference>
<dbReference type="Pfam" id="PF01614">
    <property type="entry name" value="IclR_C"/>
    <property type="match status" value="1"/>
</dbReference>
<reference evidence="6 7" key="1">
    <citation type="submission" date="2024-06" db="EMBL/GenBank/DDBJ databases">
        <title>The Natural Products Discovery Center: Release of the First 8490 Sequenced Strains for Exploring Actinobacteria Biosynthetic Diversity.</title>
        <authorList>
            <person name="Kalkreuter E."/>
            <person name="Kautsar S.A."/>
            <person name="Yang D."/>
            <person name="Bader C.D."/>
            <person name="Teijaro C.N."/>
            <person name="Fluegel L."/>
            <person name="Davis C.M."/>
            <person name="Simpson J.R."/>
            <person name="Lauterbach L."/>
            <person name="Steele A.D."/>
            <person name="Gui C."/>
            <person name="Meng S."/>
            <person name="Li G."/>
            <person name="Viehrig K."/>
            <person name="Ye F."/>
            <person name="Su P."/>
            <person name="Kiefer A.F."/>
            <person name="Nichols A."/>
            <person name="Cepeda A.J."/>
            <person name="Yan W."/>
            <person name="Fan B."/>
            <person name="Jiang Y."/>
            <person name="Adhikari A."/>
            <person name="Zheng C.-J."/>
            <person name="Schuster L."/>
            <person name="Cowan T.M."/>
            <person name="Smanski M.J."/>
            <person name="Chevrette M.G."/>
            <person name="De Carvalho L.P.S."/>
            <person name="Shen B."/>
        </authorList>
    </citation>
    <scope>NUCLEOTIDE SEQUENCE [LARGE SCALE GENOMIC DNA]</scope>
    <source>
        <strain evidence="6 7">NPDC050100</strain>
    </source>
</reference>
<dbReference type="SMART" id="SM00346">
    <property type="entry name" value="HTH_ICLR"/>
    <property type="match status" value="1"/>
</dbReference>
<feature type="domain" description="IclR-ED" evidence="5">
    <location>
        <begin position="67"/>
        <end position="241"/>
    </location>
</feature>
<dbReference type="PROSITE" id="PS51077">
    <property type="entry name" value="HTH_ICLR"/>
    <property type="match status" value="1"/>
</dbReference>
<dbReference type="Gene3D" id="3.30.450.40">
    <property type="match status" value="1"/>
</dbReference>
<name>A0ABV3GLM1_MICGL</name>
<comment type="caution">
    <text evidence="6">The sequence shown here is derived from an EMBL/GenBank/DDBJ whole genome shotgun (WGS) entry which is preliminary data.</text>
</comment>
<keyword evidence="2" id="KW-0238">DNA-binding</keyword>
<dbReference type="PANTHER" id="PTHR30136:SF24">
    <property type="entry name" value="HTH-TYPE TRANSCRIPTIONAL REPRESSOR ALLR"/>
    <property type="match status" value="1"/>
</dbReference>
<dbReference type="InterPro" id="IPR005471">
    <property type="entry name" value="Tscrpt_reg_IclR_N"/>
</dbReference>
<evidence type="ECO:0000259" key="4">
    <source>
        <dbReference type="PROSITE" id="PS51077"/>
    </source>
</evidence>
<dbReference type="InterPro" id="IPR036390">
    <property type="entry name" value="WH_DNA-bd_sf"/>
</dbReference>
<gene>
    <name evidence="6" type="ORF">AB0I59_28365</name>
</gene>
<keyword evidence="7" id="KW-1185">Reference proteome</keyword>
<dbReference type="InterPro" id="IPR050707">
    <property type="entry name" value="HTH_MetabolicPath_Reg"/>
</dbReference>
<dbReference type="Gene3D" id="1.10.10.10">
    <property type="entry name" value="Winged helix-like DNA-binding domain superfamily/Winged helix DNA-binding domain"/>
    <property type="match status" value="1"/>
</dbReference>
<evidence type="ECO:0000256" key="2">
    <source>
        <dbReference type="ARBA" id="ARBA00023125"/>
    </source>
</evidence>
<dbReference type="RefSeq" id="WP_061257811.1">
    <property type="nucleotide sequence ID" value="NZ_JBFALK010000017.1"/>
</dbReference>
<feature type="domain" description="HTH iclR-type" evidence="4">
    <location>
        <begin position="5"/>
        <end position="66"/>
    </location>
</feature>
<evidence type="ECO:0000313" key="7">
    <source>
        <dbReference type="Proteomes" id="UP001551675"/>
    </source>
</evidence>
<dbReference type="PANTHER" id="PTHR30136">
    <property type="entry name" value="HELIX-TURN-HELIX TRANSCRIPTIONAL REGULATOR, ICLR FAMILY"/>
    <property type="match status" value="1"/>
</dbReference>
<keyword evidence="3" id="KW-0804">Transcription</keyword>
<proteinExistence type="predicted"/>
<evidence type="ECO:0000259" key="5">
    <source>
        <dbReference type="PROSITE" id="PS51078"/>
    </source>
</evidence>
<organism evidence="6 7">
    <name type="scientific">Microtetraspora glauca</name>
    <dbReference type="NCBI Taxonomy" id="1996"/>
    <lineage>
        <taxon>Bacteria</taxon>
        <taxon>Bacillati</taxon>
        <taxon>Actinomycetota</taxon>
        <taxon>Actinomycetes</taxon>
        <taxon>Streptosporangiales</taxon>
        <taxon>Streptosporangiaceae</taxon>
        <taxon>Microtetraspora</taxon>
    </lineage>
</organism>
<dbReference type="SUPFAM" id="SSF46785">
    <property type="entry name" value="Winged helix' DNA-binding domain"/>
    <property type="match status" value="1"/>
</dbReference>
<dbReference type="PROSITE" id="PS51078">
    <property type="entry name" value="ICLR_ED"/>
    <property type="match status" value="1"/>
</dbReference>
<sequence>MAERVEAVLKAAKVLRAFDPQHRIMTVREISARTGIPRSTCHALCVTLVEARMLEAMHEGGYRLGPAVAWLGAQVFERIGLAEAATRTMENLAKHFGGDVQLGQYVAKGWIVYLHHVEHDGGLVHHRVGARVPAFRNACGRAAMSRFDQLEVADIMTRHPGVDLDPLLRDLTLTRERGFAVSDSSQPQIRSVAASILDAEGNAVGAVSVAQRRSVMNERRTLALGNAVRAAAQEISQRLATRGIRA</sequence>
<keyword evidence="1" id="KW-0805">Transcription regulation</keyword>
<dbReference type="InterPro" id="IPR036388">
    <property type="entry name" value="WH-like_DNA-bd_sf"/>
</dbReference>
<dbReference type="SUPFAM" id="SSF55781">
    <property type="entry name" value="GAF domain-like"/>
    <property type="match status" value="1"/>
</dbReference>
<evidence type="ECO:0000313" key="6">
    <source>
        <dbReference type="EMBL" id="MEV0972535.1"/>
    </source>
</evidence>